<feature type="repeat" description="TPR" evidence="4">
    <location>
        <begin position="186"/>
        <end position="219"/>
    </location>
</feature>
<organism evidence="7 8">
    <name type="scientific">Desulfoferula mesophila</name>
    <dbReference type="NCBI Taxonomy" id="3058419"/>
    <lineage>
        <taxon>Bacteria</taxon>
        <taxon>Pseudomonadati</taxon>
        <taxon>Thermodesulfobacteriota</taxon>
        <taxon>Desulfarculia</taxon>
        <taxon>Desulfarculales</taxon>
        <taxon>Desulfarculaceae</taxon>
        <taxon>Desulfoferula</taxon>
    </lineage>
</organism>
<dbReference type="KEGG" id="dmp:FAK_36790"/>
<keyword evidence="6" id="KW-0732">Signal</keyword>
<feature type="region of interest" description="Disordered" evidence="5">
    <location>
        <begin position="24"/>
        <end position="120"/>
    </location>
</feature>
<gene>
    <name evidence="7" type="ORF">FAK_36790</name>
</gene>
<feature type="compositionally biased region" description="Low complexity" evidence="5">
    <location>
        <begin position="37"/>
        <end position="49"/>
    </location>
</feature>
<evidence type="ECO:0008006" key="9">
    <source>
        <dbReference type="Google" id="ProtNLM"/>
    </source>
</evidence>
<dbReference type="RefSeq" id="WP_338602695.1">
    <property type="nucleotide sequence ID" value="NZ_AP028679.1"/>
</dbReference>
<feature type="compositionally biased region" description="Low complexity" evidence="5">
    <location>
        <begin position="66"/>
        <end position="76"/>
    </location>
</feature>
<keyword evidence="4" id="KW-0802">TPR repeat</keyword>
<feature type="repeat" description="TPR" evidence="4">
    <location>
        <begin position="152"/>
        <end position="185"/>
    </location>
</feature>
<dbReference type="InterPro" id="IPR011990">
    <property type="entry name" value="TPR-like_helical_dom_sf"/>
</dbReference>
<evidence type="ECO:0000256" key="1">
    <source>
        <dbReference type="ARBA" id="ARBA00004922"/>
    </source>
</evidence>
<dbReference type="SUPFAM" id="SSF48452">
    <property type="entry name" value="TPR-like"/>
    <property type="match status" value="1"/>
</dbReference>
<name>A0AAU9EHS2_9BACT</name>
<dbReference type="Pfam" id="PF13432">
    <property type="entry name" value="TPR_16"/>
    <property type="match status" value="1"/>
</dbReference>
<dbReference type="PROSITE" id="PS50293">
    <property type="entry name" value="TPR_REGION"/>
    <property type="match status" value="1"/>
</dbReference>
<dbReference type="Pfam" id="PF13174">
    <property type="entry name" value="TPR_6"/>
    <property type="match status" value="1"/>
</dbReference>
<accession>A0AAU9EHS2</accession>
<dbReference type="SMART" id="SM00028">
    <property type="entry name" value="TPR"/>
    <property type="match status" value="3"/>
</dbReference>
<keyword evidence="2" id="KW-0328">Glycosyltransferase</keyword>
<protein>
    <recommendedName>
        <fullName evidence="9">Tetratricopeptide repeat protein</fullName>
    </recommendedName>
</protein>
<feature type="chain" id="PRO_5043919524" description="Tetratricopeptide repeat protein" evidence="6">
    <location>
        <begin position="23"/>
        <end position="238"/>
    </location>
</feature>
<dbReference type="AlphaFoldDB" id="A0AAU9EHS2"/>
<dbReference type="PROSITE" id="PS50005">
    <property type="entry name" value="TPR"/>
    <property type="match status" value="3"/>
</dbReference>
<evidence type="ECO:0000313" key="8">
    <source>
        <dbReference type="Proteomes" id="UP001366166"/>
    </source>
</evidence>
<evidence type="ECO:0000256" key="5">
    <source>
        <dbReference type="SAM" id="MobiDB-lite"/>
    </source>
</evidence>
<keyword evidence="8" id="KW-1185">Reference proteome</keyword>
<sequence>MRYPTLTALLAAGLLAAAPAGAQWVPNQPPAAASEKAPSGQAAPAQSSPFNLPEKGRPPAAPPAPAQSQQADSPFALPGKTAGSATPTAQPPAQPPAKSDSPFALPAKPPAQAKGPSSQALVDRGVALAQEGKLDQAREAFFAAVAKDPGNAVAWNNLGLTLRRQGKLKQAAQAYEKAIKADPSYAVPYKNLGVLLEKAGERATAAKAYRRYAELAPQAPDAATVGKRAAWLESTLKK</sequence>
<evidence type="ECO:0000313" key="7">
    <source>
        <dbReference type="EMBL" id="BEQ16613.1"/>
    </source>
</evidence>
<dbReference type="EMBL" id="AP028679">
    <property type="protein sequence ID" value="BEQ16613.1"/>
    <property type="molecule type" value="Genomic_DNA"/>
</dbReference>
<dbReference type="Gene3D" id="1.25.40.10">
    <property type="entry name" value="Tetratricopeptide repeat domain"/>
    <property type="match status" value="1"/>
</dbReference>
<dbReference type="Proteomes" id="UP001366166">
    <property type="component" value="Chromosome"/>
</dbReference>
<comment type="pathway">
    <text evidence="1">Protein modification; protein glycosylation.</text>
</comment>
<dbReference type="PANTHER" id="PTHR44835">
    <property type="entry name" value="UDP-N-ACETYLGLUCOSAMINE--PEPTIDE N-ACETYLGLUCOSAMINYLTRANSFERASE SPINDLY-RELATED"/>
    <property type="match status" value="1"/>
</dbReference>
<proteinExistence type="predicted"/>
<dbReference type="PANTHER" id="PTHR44835:SF1">
    <property type="entry name" value="PROTEIN O-GLCNAC TRANSFERASE"/>
    <property type="match status" value="1"/>
</dbReference>
<evidence type="ECO:0000256" key="3">
    <source>
        <dbReference type="ARBA" id="ARBA00022679"/>
    </source>
</evidence>
<reference evidence="8" key="1">
    <citation type="journal article" date="2023" name="Arch. Microbiol.">
        <title>Desulfoferula mesophilus gen. nov. sp. nov., a mesophilic sulfate-reducing bacterium isolated from a brackish lake sediment.</title>
        <authorList>
            <person name="Watanabe T."/>
            <person name="Yabe T."/>
            <person name="Tsuji J.M."/>
            <person name="Fukui M."/>
        </authorList>
    </citation>
    <scope>NUCLEOTIDE SEQUENCE [LARGE SCALE GENOMIC DNA]</scope>
    <source>
        <strain evidence="8">12FAK</strain>
    </source>
</reference>
<feature type="signal peptide" evidence="6">
    <location>
        <begin position="1"/>
        <end position="22"/>
    </location>
</feature>
<keyword evidence="3" id="KW-0808">Transferase</keyword>
<dbReference type="InterPro" id="IPR051939">
    <property type="entry name" value="Glycosyltr_41/O-GlcNAc_trsf"/>
</dbReference>
<feature type="repeat" description="TPR" evidence="4">
    <location>
        <begin position="118"/>
        <end position="151"/>
    </location>
</feature>
<evidence type="ECO:0000256" key="4">
    <source>
        <dbReference type="PROSITE-ProRule" id="PRU00339"/>
    </source>
</evidence>
<evidence type="ECO:0000256" key="2">
    <source>
        <dbReference type="ARBA" id="ARBA00022676"/>
    </source>
</evidence>
<dbReference type="GO" id="GO:0016757">
    <property type="term" value="F:glycosyltransferase activity"/>
    <property type="evidence" value="ECO:0007669"/>
    <property type="project" value="UniProtKB-KW"/>
</dbReference>
<evidence type="ECO:0000256" key="6">
    <source>
        <dbReference type="SAM" id="SignalP"/>
    </source>
</evidence>
<dbReference type="InterPro" id="IPR019734">
    <property type="entry name" value="TPR_rpt"/>
</dbReference>